<reference evidence="1" key="1">
    <citation type="journal article" date="2008" name="Nature">
        <title>The amphioxus genome and the evolution of the chordate karyotype.</title>
        <authorList>
            <consortium name="US DOE Joint Genome Institute (JGI-PGF)"/>
            <person name="Putnam N.H."/>
            <person name="Butts T."/>
            <person name="Ferrier D.E.K."/>
            <person name="Furlong R.F."/>
            <person name="Hellsten U."/>
            <person name="Kawashima T."/>
            <person name="Robinson-Rechavi M."/>
            <person name="Shoguchi E."/>
            <person name="Terry A."/>
            <person name="Yu J.-K."/>
            <person name="Benito-Gutierrez E.L."/>
            <person name="Dubchak I."/>
            <person name="Garcia-Fernandez J."/>
            <person name="Gibson-Brown J.J."/>
            <person name="Grigoriev I.V."/>
            <person name="Horton A.C."/>
            <person name="de Jong P.J."/>
            <person name="Jurka J."/>
            <person name="Kapitonov V.V."/>
            <person name="Kohara Y."/>
            <person name="Kuroki Y."/>
            <person name="Lindquist E."/>
            <person name="Lucas S."/>
            <person name="Osoegawa K."/>
            <person name="Pennacchio L.A."/>
            <person name="Salamov A.A."/>
            <person name="Satou Y."/>
            <person name="Sauka-Spengler T."/>
            <person name="Schmutz J."/>
            <person name="Shin-I T."/>
            <person name="Toyoda A."/>
            <person name="Bronner-Fraser M."/>
            <person name="Fujiyama A."/>
            <person name="Holland L.Z."/>
            <person name="Holland P.W.H."/>
            <person name="Satoh N."/>
            <person name="Rokhsar D.S."/>
        </authorList>
    </citation>
    <scope>NUCLEOTIDE SEQUENCE [LARGE SCALE GENOMIC DNA]</scope>
    <source>
        <strain evidence="1">S238N-H82</strain>
        <tissue evidence="1">Testes</tissue>
    </source>
</reference>
<protein>
    <submittedName>
        <fullName evidence="1">Uncharacterized protein</fullName>
    </submittedName>
</protein>
<sequence>MWMDCGASGHSCSLVHAGQKMEHFNLVMTDYRTACMIFIYDTEKMSSCKIGIMMLPCSGIDHQDSIGSVGSDWNTACAGFMSSALGNDGQDSSVRGNVAVHGDGTRELPRRTLPGKAHRDLGAQTGYQSQGHPWVKGKVRSKPDFTFKVPRLKTVCFAVCRVEYMAFGRRNVAGLFSPVYTRKVSERPYAGCQVEERSSRRGRLLFVAAADSFSRSQGALLSTTSGLMTS</sequence>
<gene>
    <name evidence="1" type="ORF">BRAFLDRAFT_101840</name>
</gene>
<dbReference type="AlphaFoldDB" id="C3ZD11"/>
<organism>
    <name type="scientific">Branchiostoma floridae</name>
    <name type="common">Florida lancelet</name>
    <name type="synonym">Amphioxus</name>
    <dbReference type="NCBI Taxonomy" id="7739"/>
    <lineage>
        <taxon>Eukaryota</taxon>
        <taxon>Metazoa</taxon>
        <taxon>Chordata</taxon>
        <taxon>Cephalochordata</taxon>
        <taxon>Leptocardii</taxon>
        <taxon>Amphioxiformes</taxon>
        <taxon>Branchiostomatidae</taxon>
        <taxon>Branchiostoma</taxon>
    </lineage>
</organism>
<dbReference type="EMBL" id="GG666611">
    <property type="protein sequence ID" value="EEN49522.1"/>
    <property type="molecule type" value="Genomic_DNA"/>
</dbReference>
<accession>C3ZD11</accession>
<evidence type="ECO:0000313" key="1">
    <source>
        <dbReference type="EMBL" id="EEN49522.1"/>
    </source>
</evidence>
<name>C3ZD11_BRAFL</name>
<proteinExistence type="predicted"/>
<dbReference type="InParanoid" id="C3ZD11"/>